<evidence type="ECO:0000313" key="1">
    <source>
        <dbReference type="EMBL" id="KAH6925862.1"/>
    </source>
</evidence>
<sequence length="363" mass="40476">MPPTLLFSLRRCGSPALLATSFCVASVPFVANDAVVCAVEPTLRWDDVEALMTRKSEPQPRMYVSQRVLLNLEKVPPDVPDLVTSAQGVKVRGSEALCICLKRLPYPNRLSDLQDLFGRHSSVLSSPSNRMFDHIGNTFGHLLDDVSKHEWLSLSHLDELSQAIYSKGAAVENCWGFIDGTARPICRPSEDQRQYFSSHKRSHAMKYQAVMCAKGLVCELDDPYPGKRHDGGVLRESDLYEKLETLVQGRDYVIYGDPAYPLRPLLMKPYGGAHLTQAQQLFNTSLSSQIKAVAHRTARELRLSGYFCGVAQASGYLWPLRVVTASVAITSRSREISSDAEKHVLTLPFLFEAMVWFLETLAS</sequence>
<dbReference type="EMBL" id="CM023487">
    <property type="protein sequence ID" value="KAH6925862.1"/>
    <property type="molecule type" value="Genomic_DNA"/>
</dbReference>
<dbReference type="Proteomes" id="UP000821845">
    <property type="component" value="Chromosome 7"/>
</dbReference>
<evidence type="ECO:0000313" key="2">
    <source>
        <dbReference type="Proteomes" id="UP000821845"/>
    </source>
</evidence>
<proteinExistence type="predicted"/>
<comment type="caution">
    <text evidence="1">The sequence shown here is derived from an EMBL/GenBank/DDBJ whole genome shotgun (WGS) entry which is preliminary data.</text>
</comment>
<protein>
    <submittedName>
        <fullName evidence="1">Uncharacterized protein</fullName>
    </submittedName>
</protein>
<gene>
    <name evidence="1" type="ORF">HPB50_011309</name>
</gene>
<accession>A0ACB7RSF9</accession>
<keyword evidence="2" id="KW-1185">Reference proteome</keyword>
<reference evidence="1" key="1">
    <citation type="submission" date="2020-05" db="EMBL/GenBank/DDBJ databases">
        <title>Large-scale comparative analyses of tick genomes elucidate their genetic diversity and vector capacities.</title>
        <authorList>
            <person name="Jia N."/>
            <person name="Wang J."/>
            <person name="Shi W."/>
            <person name="Du L."/>
            <person name="Sun Y."/>
            <person name="Zhan W."/>
            <person name="Jiang J."/>
            <person name="Wang Q."/>
            <person name="Zhang B."/>
            <person name="Ji P."/>
            <person name="Sakyi L.B."/>
            <person name="Cui X."/>
            <person name="Yuan T."/>
            <person name="Jiang B."/>
            <person name="Yang W."/>
            <person name="Lam T.T.-Y."/>
            <person name="Chang Q."/>
            <person name="Ding S."/>
            <person name="Wang X."/>
            <person name="Zhu J."/>
            <person name="Ruan X."/>
            <person name="Zhao L."/>
            <person name="Wei J."/>
            <person name="Que T."/>
            <person name="Du C."/>
            <person name="Cheng J."/>
            <person name="Dai P."/>
            <person name="Han X."/>
            <person name="Huang E."/>
            <person name="Gao Y."/>
            <person name="Liu J."/>
            <person name="Shao H."/>
            <person name="Ye R."/>
            <person name="Li L."/>
            <person name="Wei W."/>
            <person name="Wang X."/>
            <person name="Wang C."/>
            <person name="Yang T."/>
            <person name="Huo Q."/>
            <person name="Li W."/>
            <person name="Guo W."/>
            <person name="Chen H."/>
            <person name="Zhou L."/>
            <person name="Ni X."/>
            <person name="Tian J."/>
            <person name="Zhou Y."/>
            <person name="Sheng Y."/>
            <person name="Liu T."/>
            <person name="Pan Y."/>
            <person name="Xia L."/>
            <person name="Li J."/>
            <person name="Zhao F."/>
            <person name="Cao W."/>
        </authorList>
    </citation>
    <scope>NUCLEOTIDE SEQUENCE</scope>
    <source>
        <strain evidence="1">Hyas-2018</strain>
    </source>
</reference>
<organism evidence="1 2">
    <name type="scientific">Hyalomma asiaticum</name>
    <name type="common">Tick</name>
    <dbReference type="NCBI Taxonomy" id="266040"/>
    <lineage>
        <taxon>Eukaryota</taxon>
        <taxon>Metazoa</taxon>
        <taxon>Ecdysozoa</taxon>
        <taxon>Arthropoda</taxon>
        <taxon>Chelicerata</taxon>
        <taxon>Arachnida</taxon>
        <taxon>Acari</taxon>
        <taxon>Parasitiformes</taxon>
        <taxon>Ixodida</taxon>
        <taxon>Ixodoidea</taxon>
        <taxon>Ixodidae</taxon>
        <taxon>Hyalomminae</taxon>
        <taxon>Hyalomma</taxon>
    </lineage>
</organism>
<name>A0ACB7RSF9_HYAAI</name>